<dbReference type="CDD" id="cd04301">
    <property type="entry name" value="NAT_SF"/>
    <property type="match status" value="1"/>
</dbReference>
<evidence type="ECO:0000259" key="1">
    <source>
        <dbReference type="PROSITE" id="PS51186"/>
    </source>
</evidence>
<dbReference type="SUPFAM" id="SSF55729">
    <property type="entry name" value="Acyl-CoA N-acyltransferases (Nat)"/>
    <property type="match status" value="1"/>
</dbReference>
<dbReference type="Gene3D" id="3.40.630.30">
    <property type="match status" value="1"/>
</dbReference>
<reference evidence="4" key="1">
    <citation type="submission" date="2015-03" db="EMBL/GenBank/DDBJ databases">
        <authorList>
            <person name="Ferrari E."/>
            <person name="Walter M.C."/>
            <person name="Huptas C."/>
            <person name="Scherer S."/>
            <person name="Mueller-Herbst S."/>
        </authorList>
    </citation>
    <scope>NUCLEOTIDE SEQUENCE [LARGE SCALE GENOMIC DNA]</scope>
    <source>
        <strain evidence="4">LWP01</strain>
    </source>
</reference>
<feature type="domain" description="N-acetyltransferase" evidence="1">
    <location>
        <begin position="8"/>
        <end position="152"/>
    </location>
</feature>
<dbReference type="EMBL" id="CP011102">
    <property type="protein sequence ID" value="AQY51362.1"/>
    <property type="molecule type" value="Genomic_DNA"/>
</dbReference>
<dbReference type="InterPro" id="IPR000182">
    <property type="entry name" value="GNAT_dom"/>
</dbReference>
<dbReference type="KEGG" id="lwi:UE46_10030"/>
<gene>
    <name evidence="3" type="ORF">HB943_09535</name>
    <name evidence="2" type="ORF">UE46_10030</name>
</gene>
<proteinExistence type="predicted"/>
<accession>A0A1S7FVE2</accession>
<evidence type="ECO:0000313" key="3">
    <source>
        <dbReference type="EMBL" id="MBC1500847.1"/>
    </source>
</evidence>
<name>A0A1S7FVE2_9LIST</name>
<evidence type="ECO:0000313" key="4">
    <source>
        <dbReference type="Proteomes" id="UP000223060"/>
    </source>
</evidence>
<evidence type="ECO:0000313" key="5">
    <source>
        <dbReference type="Proteomes" id="UP000564536"/>
    </source>
</evidence>
<keyword evidence="3" id="KW-0808">Transferase</keyword>
<sequence length="300" mass="34497">MLVGGHAYTFRKDYQETDVLRQEFNRLTRNTYGFDLEKWYQNGYWSEGCHLYSLFDGEAIVSHVTVSEMAFSVLGERQKFVQIGTVMTDEFYQKRGLSKALLEVVLREWETKCDLIYLFANDAVLDFYPKFGFVSVNEYQVTKSVPVQRKNNPVRQLDLGIKADRDFLFRVAAEAFPQGRLAMLGGAGMVMLYCGHFELFTLENNLFYIEELDAIAVAEYDGVDLILHDILASEKVDVELVIDALVKDETNRVTLGFMPNDMTTYDVALLKEEDSTLFVKRGKESLFEKNKLIFPLLSHT</sequence>
<reference evidence="2" key="2">
    <citation type="submission" date="2015-03" db="EMBL/GenBank/DDBJ databases">
        <authorList>
            <person name="Murphy D."/>
        </authorList>
    </citation>
    <scope>NUCLEOTIDE SEQUENCE [LARGE SCALE GENOMIC DNA]</scope>
    <source>
        <strain evidence="2">WS 4560</strain>
    </source>
</reference>
<dbReference type="InterPro" id="IPR016181">
    <property type="entry name" value="Acyl_CoA_acyltransferase"/>
</dbReference>
<dbReference type="Proteomes" id="UP000223060">
    <property type="component" value="Chromosome"/>
</dbReference>
<dbReference type="EMBL" id="JAARRL010000013">
    <property type="protein sequence ID" value="MBC1500847.1"/>
    <property type="molecule type" value="Genomic_DNA"/>
</dbReference>
<dbReference type="GO" id="GO:0016747">
    <property type="term" value="F:acyltransferase activity, transferring groups other than amino-acyl groups"/>
    <property type="evidence" value="ECO:0007669"/>
    <property type="project" value="InterPro"/>
</dbReference>
<organism evidence="2 4">
    <name type="scientific">Listeria weihenstephanensis</name>
    <dbReference type="NCBI Taxonomy" id="1006155"/>
    <lineage>
        <taxon>Bacteria</taxon>
        <taxon>Bacillati</taxon>
        <taxon>Bacillota</taxon>
        <taxon>Bacilli</taxon>
        <taxon>Bacillales</taxon>
        <taxon>Listeriaceae</taxon>
        <taxon>Listeria</taxon>
    </lineage>
</organism>
<dbReference type="AlphaFoldDB" id="A0A1S7FVE2"/>
<keyword evidence="4" id="KW-1185">Reference proteome</keyword>
<reference evidence="3 5" key="3">
    <citation type="submission" date="2020-03" db="EMBL/GenBank/DDBJ databases">
        <title>Soil Listeria distribution.</title>
        <authorList>
            <person name="Liao J."/>
            <person name="Wiedmann M."/>
        </authorList>
    </citation>
    <scope>NUCLEOTIDE SEQUENCE [LARGE SCALE GENOMIC DNA]</scope>
    <source>
        <strain evidence="3 5">FSL L7-1523</strain>
    </source>
</reference>
<dbReference type="PROSITE" id="PS51186">
    <property type="entry name" value="GNAT"/>
    <property type="match status" value="1"/>
</dbReference>
<dbReference type="Proteomes" id="UP000564536">
    <property type="component" value="Unassembled WGS sequence"/>
</dbReference>
<dbReference type="Pfam" id="PF13527">
    <property type="entry name" value="Acetyltransf_9"/>
    <property type="match status" value="1"/>
</dbReference>
<protein>
    <submittedName>
        <fullName evidence="3">GNAT family N-acetyltransferase</fullName>
    </submittedName>
</protein>
<evidence type="ECO:0000313" key="2">
    <source>
        <dbReference type="EMBL" id="AQY51362.1"/>
    </source>
</evidence>
<dbReference type="RefSeq" id="WP_036061548.1">
    <property type="nucleotide sequence ID" value="NZ_CP011102.1"/>
</dbReference>